<dbReference type="Proteomes" id="UP000255082">
    <property type="component" value="Unassembled WGS sequence"/>
</dbReference>
<accession>A0A378WTK2</accession>
<protein>
    <submittedName>
        <fullName evidence="4">PAP2 superfamily</fullName>
    </submittedName>
</protein>
<feature type="transmembrane region" description="Helical" evidence="2">
    <location>
        <begin position="175"/>
        <end position="197"/>
    </location>
</feature>
<feature type="domain" description="Phosphatidic acid phosphatase type 2/haloperoxidase" evidence="3">
    <location>
        <begin position="146"/>
        <end position="223"/>
    </location>
</feature>
<evidence type="ECO:0000256" key="2">
    <source>
        <dbReference type="SAM" id="Phobius"/>
    </source>
</evidence>
<dbReference type="Pfam" id="PF01569">
    <property type="entry name" value="PAP2"/>
    <property type="match status" value="1"/>
</dbReference>
<feature type="transmembrane region" description="Helical" evidence="2">
    <location>
        <begin position="37"/>
        <end position="57"/>
    </location>
</feature>
<name>A0A378WTK2_9NOCA</name>
<keyword evidence="2" id="KW-0472">Membrane</keyword>
<evidence type="ECO:0000313" key="4">
    <source>
        <dbReference type="EMBL" id="SUA43663.1"/>
    </source>
</evidence>
<feature type="transmembrane region" description="Helical" evidence="2">
    <location>
        <begin position="114"/>
        <end position="134"/>
    </location>
</feature>
<sequence length="267" mass="27552">MISCSISAAGDGGAVAGRGYGREVPVSPPVARYRAHLVAAAVTLIGLLVTVTVPLSFPAGGGPTAFDRTIGDRVHDSLDAHRGVYDALVVPSDAYIVLPLLLIGILSCVRRRDWWGAGFLVLVPELVVAINTWALKPLWDRHLQHYLAYPSGHTVQFVAIATGLLLVAATVRVRIAIGVVAALALAAVAVGMVGLGYHYPTDVVGGTAFAVAAVTACWAMTTTLRMRFETRPPRVAPVGETGAGGQAESGGDDAAGKTERAAGTPAA</sequence>
<dbReference type="InterPro" id="IPR036938">
    <property type="entry name" value="PAP2/HPO_sf"/>
</dbReference>
<gene>
    <name evidence="4" type="ORF">NCTC13184_03032</name>
</gene>
<feature type="region of interest" description="Disordered" evidence="1">
    <location>
        <begin position="234"/>
        <end position="267"/>
    </location>
</feature>
<organism evidence="4 5">
    <name type="scientific">Nocardia africana</name>
    <dbReference type="NCBI Taxonomy" id="134964"/>
    <lineage>
        <taxon>Bacteria</taxon>
        <taxon>Bacillati</taxon>
        <taxon>Actinomycetota</taxon>
        <taxon>Actinomycetes</taxon>
        <taxon>Mycobacteriales</taxon>
        <taxon>Nocardiaceae</taxon>
        <taxon>Nocardia</taxon>
    </lineage>
</organism>
<dbReference type="SUPFAM" id="SSF48317">
    <property type="entry name" value="Acid phosphatase/Vanadium-dependent haloperoxidase"/>
    <property type="match status" value="1"/>
</dbReference>
<reference evidence="4 5" key="1">
    <citation type="submission" date="2018-06" db="EMBL/GenBank/DDBJ databases">
        <authorList>
            <consortium name="Pathogen Informatics"/>
            <person name="Doyle S."/>
        </authorList>
    </citation>
    <scope>NUCLEOTIDE SEQUENCE [LARGE SCALE GENOMIC DNA]</scope>
    <source>
        <strain evidence="4 5">NCTC13184</strain>
    </source>
</reference>
<keyword evidence="2" id="KW-1133">Transmembrane helix</keyword>
<evidence type="ECO:0000256" key="1">
    <source>
        <dbReference type="SAM" id="MobiDB-lite"/>
    </source>
</evidence>
<evidence type="ECO:0000313" key="5">
    <source>
        <dbReference type="Proteomes" id="UP000255082"/>
    </source>
</evidence>
<feature type="transmembrane region" description="Helical" evidence="2">
    <location>
        <begin position="146"/>
        <end position="168"/>
    </location>
</feature>
<feature type="transmembrane region" description="Helical" evidence="2">
    <location>
        <begin position="203"/>
        <end position="224"/>
    </location>
</feature>
<feature type="transmembrane region" description="Helical" evidence="2">
    <location>
        <begin position="87"/>
        <end position="107"/>
    </location>
</feature>
<dbReference type="InterPro" id="IPR000326">
    <property type="entry name" value="PAP2/HPO"/>
</dbReference>
<dbReference type="AlphaFoldDB" id="A0A378WTK2"/>
<dbReference type="Gene3D" id="1.20.144.10">
    <property type="entry name" value="Phosphatidic acid phosphatase type 2/haloperoxidase"/>
    <property type="match status" value="1"/>
</dbReference>
<dbReference type="EMBL" id="UGRU01000001">
    <property type="protein sequence ID" value="SUA43663.1"/>
    <property type="molecule type" value="Genomic_DNA"/>
</dbReference>
<proteinExistence type="predicted"/>
<keyword evidence="2" id="KW-0812">Transmembrane</keyword>
<evidence type="ECO:0000259" key="3">
    <source>
        <dbReference type="Pfam" id="PF01569"/>
    </source>
</evidence>